<dbReference type="PRINTS" id="PR00176">
    <property type="entry name" value="NANEUSMPORT"/>
</dbReference>
<evidence type="ECO:0000256" key="7">
    <source>
        <dbReference type="ARBA" id="ARBA00022989"/>
    </source>
</evidence>
<evidence type="ECO:0000256" key="2">
    <source>
        <dbReference type="ARBA" id="ARBA00006459"/>
    </source>
</evidence>
<feature type="binding site" evidence="15">
    <location>
        <position position="311"/>
    </location>
    <ligand>
        <name>Na(+)</name>
        <dbReference type="ChEBI" id="CHEBI:29101"/>
        <label>1</label>
    </ligand>
</feature>
<feature type="transmembrane region" description="Helical" evidence="18">
    <location>
        <begin position="337"/>
        <end position="358"/>
    </location>
</feature>
<evidence type="ECO:0000256" key="9">
    <source>
        <dbReference type="ARBA" id="ARBA00023065"/>
    </source>
</evidence>
<dbReference type="GO" id="GO:0046872">
    <property type="term" value="F:metal ion binding"/>
    <property type="evidence" value="ECO:0007669"/>
    <property type="project" value="UniProtKB-KW"/>
</dbReference>
<dbReference type="PANTHER" id="PTHR11616">
    <property type="entry name" value="SODIUM/CHLORIDE DEPENDENT TRANSPORTER"/>
    <property type="match status" value="1"/>
</dbReference>
<keyword evidence="5" id="KW-0769">Symport</keyword>
<evidence type="ECO:0000256" key="10">
    <source>
        <dbReference type="ARBA" id="ARBA00023136"/>
    </source>
</evidence>
<keyword evidence="3" id="KW-0813">Transport</keyword>
<evidence type="ECO:0000256" key="14">
    <source>
        <dbReference type="ARBA" id="ARBA00040215"/>
    </source>
</evidence>
<dbReference type="CDD" id="cd10324">
    <property type="entry name" value="SLC6sbd"/>
    <property type="match status" value="1"/>
</dbReference>
<feature type="binding site" evidence="15">
    <location>
        <position position="65"/>
    </location>
    <ligand>
        <name>Na(+)</name>
        <dbReference type="ChEBI" id="CHEBI:29101"/>
        <label>1</label>
    </ligand>
</feature>
<feature type="binding site" evidence="15">
    <location>
        <position position="61"/>
    </location>
    <ligand>
        <name>Na(+)</name>
        <dbReference type="ChEBI" id="CHEBI:29101"/>
        <label>1</label>
    </ligand>
</feature>
<evidence type="ECO:0000256" key="3">
    <source>
        <dbReference type="ARBA" id="ARBA00022448"/>
    </source>
</evidence>
<feature type="region of interest" description="Disordered" evidence="17">
    <location>
        <begin position="1"/>
        <end position="38"/>
    </location>
</feature>
<dbReference type="EnsemblMetazoa" id="AFUN001323-RA">
    <property type="protein sequence ID" value="AFUN001323-PA"/>
    <property type="gene ID" value="AFUN001323"/>
</dbReference>
<dbReference type="GO" id="GO:0089718">
    <property type="term" value="P:amino acid import across plasma membrane"/>
    <property type="evidence" value="ECO:0007669"/>
    <property type="project" value="TreeGrafter"/>
</dbReference>
<feature type="transmembrane region" description="Helical" evidence="18">
    <location>
        <begin position="467"/>
        <end position="491"/>
    </location>
</feature>
<keyword evidence="12" id="KW-0739">Sodium transport</keyword>
<feature type="binding site" evidence="15">
    <location>
        <position position="410"/>
    </location>
    <ligand>
        <name>Na(+)</name>
        <dbReference type="ChEBI" id="CHEBI:29101"/>
        <label>1</label>
    </ligand>
</feature>
<feature type="disulfide bond" evidence="16">
    <location>
        <begin position="173"/>
        <end position="182"/>
    </location>
</feature>
<keyword evidence="7 18" id="KW-1133">Transmembrane helix</keyword>
<dbReference type="Pfam" id="PF00209">
    <property type="entry name" value="SNF"/>
    <property type="match status" value="1"/>
</dbReference>
<feature type="transmembrane region" description="Helical" evidence="18">
    <location>
        <begin position="129"/>
        <end position="151"/>
    </location>
</feature>
<feature type="transmembrane region" description="Helical" evidence="18">
    <location>
        <begin position="304"/>
        <end position="325"/>
    </location>
</feature>
<keyword evidence="16" id="KW-1015">Disulfide bond</keyword>
<evidence type="ECO:0000256" key="6">
    <source>
        <dbReference type="ARBA" id="ARBA00022970"/>
    </source>
</evidence>
<feature type="binding site" evidence="15">
    <location>
        <position position="414"/>
    </location>
    <ligand>
        <name>Na(+)</name>
        <dbReference type="ChEBI" id="CHEBI:29101"/>
        <label>1</label>
    </ligand>
</feature>
<protein>
    <recommendedName>
        <fullName evidence="14">Sodium-dependent nutrient amino acid transporter 1</fullName>
    </recommendedName>
</protein>
<organism evidence="19">
    <name type="scientific">Anopheles funestus</name>
    <name type="common">African malaria mosquito</name>
    <dbReference type="NCBI Taxonomy" id="62324"/>
    <lineage>
        <taxon>Eukaryota</taxon>
        <taxon>Metazoa</taxon>
        <taxon>Ecdysozoa</taxon>
        <taxon>Arthropoda</taxon>
        <taxon>Hexapoda</taxon>
        <taxon>Insecta</taxon>
        <taxon>Pterygota</taxon>
        <taxon>Neoptera</taxon>
        <taxon>Endopterygota</taxon>
        <taxon>Diptera</taxon>
        <taxon>Nematocera</taxon>
        <taxon>Culicoidea</taxon>
        <taxon>Culicidae</taxon>
        <taxon>Anophelinae</taxon>
        <taxon>Anopheles</taxon>
    </lineage>
</organism>
<comment type="subcellular location">
    <subcellularLocation>
        <location evidence="1">Membrane</location>
        <topology evidence="1">Multi-pass membrane protein</topology>
    </subcellularLocation>
</comment>
<evidence type="ECO:0000256" key="17">
    <source>
        <dbReference type="SAM" id="MobiDB-lite"/>
    </source>
</evidence>
<proteinExistence type="inferred from homology"/>
<feature type="transmembrane region" description="Helical" evidence="18">
    <location>
        <begin position="398"/>
        <end position="423"/>
    </location>
</feature>
<comment type="similarity">
    <text evidence="2">Belongs to the sodium:neurotransmitter symporter (SNF) (TC 2.A.22) family.</text>
</comment>
<dbReference type="GO" id="GO:0015179">
    <property type="term" value="F:L-amino acid transmembrane transporter activity"/>
    <property type="evidence" value="ECO:0007669"/>
    <property type="project" value="TreeGrafter"/>
</dbReference>
<dbReference type="AlphaFoldDB" id="A0A182R581"/>
<keyword evidence="10 18" id="KW-0472">Membrane</keyword>
<accession>A0A182R581</accession>
<keyword evidence="15" id="KW-0479">Metal-binding</keyword>
<sequence>MSGTDNPGFVTTDDAGLPAEQLQNGSKPPPAMEKLDKPPAVEREKWDKGVEFLMSCIALSVGLGNVWKFPSTAFRNGGGAFVIPYLIVLLVVGRPIYYLEMVMGQFSSRGSVKVYDVSPIMRGNVRYGVVRVGIGIAQMVSICVVIVYYAATIATAIRFFVASFESPLPWASCDVSWTGINCVNSSNTGPTPAFNNSLPVKTSAELYYTHSVTGEGLLVEGEFGVPDWKLTLCLLFIWVAMTIMMVKGIRGSGKVAYFLALFPYVVLISFAVYAFTLDGAGEGLKYFITPDWDELLNADVWKEAVSQCFFSLSICFGGVIAFSSYNNFSNNIYRDAMIISWLDTFTSLLSGALVFSIIGHLGHLTNETDYTKVVKPGSGLTFITYPDALAKFEHVPNLFALLFFFMLLTLGVGSCTGLINSVMTALQDSTPRLKSWKTVVTIGVLGFALGLLFVTPSGSKMLDYFDYYGVQFVTLTSAIFELFAFCWLYGIRKLTRDIQFMLNRRTGFLWRFCWKLLTPVMLIVVLIIGLVKSQRPEGIDDVYHVLGWCIYVGALVPIPVWAWFAVRKRNESTLKKRIVAASKPLSDWGPESLEVRKQYLEFCDNYQPLESRWSRLRRVLHRNDKTYRVSV</sequence>
<dbReference type="PROSITE" id="PS50267">
    <property type="entry name" value="NA_NEUROTRAN_SYMP_3"/>
    <property type="match status" value="1"/>
</dbReference>
<evidence type="ECO:0000256" key="15">
    <source>
        <dbReference type="PIRSR" id="PIRSR600175-1"/>
    </source>
</evidence>
<reference evidence="19" key="1">
    <citation type="submission" date="2020-05" db="UniProtKB">
        <authorList>
            <consortium name="EnsemblMetazoa"/>
        </authorList>
    </citation>
    <scope>IDENTIFICATION</scope>
    <source>
        <strain evidence="19">FUMOZ</strain>
    </source>
</reference>
<keyword evidence="4 18" id="KW-0812">Transmembrane</keyword>
<dbReference type="GO" id="GO:0005283">
    <property type="term" value="F:amino acid:sodium symporter activity"/>
    <property type="evidence" value="ECO:0007669"/>
    <property type="project" value="TreeGrafter"/>
</dbReference>
<feature type="transmembrane region" description="Helical" evidence="18">
    <location>
        <begin position="255"/>
        <end position="275"/>
    </location>
</feature>
<dbReference type="SUPFAM" id="SSF161070">
    <property type="entry name" value="SNF-like"/>
    <property type="match status" value="1"/>
</dbReference>
<evidence type="ECO:0000256" key="4">
    <source>
        <dbReference type="ARBA" id="ARBA00022692"/>
    </source>
</evidence>
<feature type="transmembrane region" description="Helical" evidence="18">
    <location>
        <begin position="228"/>
        <end position="246"/>
    </location>
</feature>
<feature type="transmembrane region" description="Helical" evidence="18">
    <location>
        <begin position="543"/>
        <end position="566"/>
    </location>
</feature>
<feature type="transmembrane region" description="Helical" evidence="18">
    <location>
        <begin position="79"/>
        <end position="99"/>
    </location>
</feature>
<evidence type="ECO:0000256" key="1">
    <source>
        <dbReference type="ARBA" id="ARBA00004141"/>
    </source>
</evidence>
<dbReference type="NCBIfam" id="NF037979">
    <property type="entry name" value="Na_transp"/>
    <property type="match status" value="1"/>
</dbReference>
<keyword evidence="6" id="KW-0029">Amino-acid transport</keyword>
<keyword evidence="9" id="KW-0406">Ion transport</keyword>
<evidence type="ECO:0000256" key="18">
    <source>
        <dbReference type="SAM" id="Phobius"/>
    </source>
</evidence>
<keyword evidence="8 15" id="KW-0915">Sodium</keyword>
<feature type="transmembrane region" description="Helical" evidence="18">
    <location>
        <begin position="435"/>
        <end position="455"/>
    </location>
</feature>
<dbReference type="VEuPathDB" id="VectorBase:AFUN2_008526"/>
<evidence type="ECO:0000256" key="13">
    <source>
        <dbReference type="ARBA" id="ARBA00037785"/>
    </source>
</evidence>
<evidence type="ECO:0000313" key="19">
    <source>
        <dbReference type="EnsemblMetazoa" id="AFUN001323-PA"/>
    </source>
</evidence>
<keyword evidence="11" id="KW-0325">Glycoprotein</keyword>
<dbReference type="STRING" id="62324.A0A182R581"/>
<dbReference type="PANTHER" id="PTHR11616:SF321">
    <property type="entry name" value="SODIUM-DEPENDENT NUTRIENT AMINO ACID TRANSPORTER 1-RELATED"/>
    <property type="match status" value="1"/>
</dbReference>
<evidence type="ECO:0000256" key="12">
    <source>
        <dbReference type="ARBA" id="ARBA00023201"/>
    </source>
</evidence>
<dbReference type="GO" id="GO:0005886">
    <property type="term" value="C:plasma membrane"/>
    <property type="evidence" value="ECO:0007669"/>
    <property type="project" value="TreeGrafter"/>
</dbReference>
<dbReference type="InterPro" id="IPR037272">
    <property type="entry name" value="SNS_sf"/>
</dbReference>
<evidence type="ECO:0000256" key="5">
    <source>
        <dbReference type="ARBA" id="ARBA00022847"/>
    </source>
</evidence>
<comment type="function">
    <text evidence="13">Unusual broad substrate spectrum amino acid:sodium cotransporter that promotes absorption of the D isomers of essential amino acids. Neutral amino acids are the preferred substrates, especially methionine and phenylalanine.</text>
</comment>
<feature type="transmembrane region" description="Helical" evidence="18">
    <location>
        <begin position="512"/>
        <end position="531"/>
    </location>
</feature>
<dbReference type="InterPro" id="IPR000175">
    <property type="entry name" value="Na/ntran_symport"/>
</dbReference>
<name>A0A182R581_ANOFN</name>
<dbReference type="VEuPathDB" id="VectorBase:AFUN001323"/>
<evidence type="ECO:0000256" key="16">
    <source>
        <dbReference type="PIRSR" id="PIRSR600175-2"/>
    </source>
</evidence>
<evidence type="ECO:0000256" key="11">
    <source>
        <dbReference type="ARBA" id="ARBA00023180"/>
    </source>
</evidence>
<evidence type="ECO:0000256" key="8">
    <source>
        <dbReference type="ARBA" id="ARBA00023053"/>
    </source>
</evidence>